<comment type="caution">
    <text evidence="3">The sequence shown here is derived from an EMBL/GenBank/DDBJ whole genome shotgun (WGS) entry which is preliminary data.</text>
</comment>
<keyword evidence="4" id="KW-1185">Reference proteome</keyword>
<evidence type="ECO:0000256" key="1">
    <source>
        <dbReference type="SAM" id="MobiDB-lite"/>
    </source>
</evidence>
<dbReference type="EMBL" id="JARJCW010000044">
    <property type="protein sequence ID" value="KAJ7205180.1"/>
    <property type="molecule type" value="Genomic_DNA"/>
</dbReference>
<feature type="region of interest" description="Disordered" evidence="1">
    <location>
        <begin position="46"/>
        <end position="74"/>
    </location>
</feature>
<feature type="compositionally biased region" description="Basic and acidic residues" evidence="1">
    <location>
        <begin position="10"/>
        <end position="22"/>
    </location>
</feature>
<dbReference type="Proteomes" id="UP001219525">
    <property type="component" value="Unassembled WGS sequence"/>
</dbReference>
<feature type="domain" description="F-box" evidence="2">
    <location>
        <begin position="188"/>
        <end position="234"/>
    </location>
</feature>
<dbReference type="AlphaFoldDB" id="A0AAD6V837"/>
<dbReference type="InterPro" id="IPR001810">
    <property type="entry name" value="F-box_dom"/>
</dbReference>
<feature type="region of interest" description="Disordered" evidence="1">
    <location>
        <begin position="1"/>
        <end position="22"/>
    </location>
</feature>
<protein>
    <recommendedName>
        <fullName evidence="2">F-box domain-containing protein</fullName>
    </recommendedName>
</protein>
<evidence type="ECO:0000313" key="4">
    <source>
        <dbReference type="Proteomes" id="UP001219525"/>
    </source>
</evidence>
<dbReference type="PROSITE" id="PS50181">
    <property type="entry name" value="FBOX"/>
    <property type="match status" value="1"/>
</dbReference>
<reference evidence="3" key="1">
    <citation type="submission" date="2023-03" db="EMBL/GenBank/DDBJ databases">
        <title>Massive genome expansion in bonnet fungi (Mycena s.s.) driven by repeated elements and novel gene families across ecological guilds.</title>
        <authorList>
            <consortium name="Lawrence Berkeley National Laboratory"/>
            <person name="Harder C.B."/>
            <person name="Miyauchi S."/>
            <person name="Viragh M."/>
            <person name="Kuo A."/>
            <person name="Thoen E."/>
            <person name="Andreopoulos B."/>
            <person name="Lu D."/>
            <person name="Skrede I."/>
            <person name="Drula E."/>
            <person name="Henrissat B."/>
            <person name="Morin E."/>
            <person name="Kohler A."/>
            <person name="Barry K."/>
            <person name="LaButti K."/>
            <person name="Morin E."/>
            <person name="Salamov A."/>
            <person name="Lipzen A."/>
            <person name="Mereny Z."/>
            <person name="Hegedus B."/>
            <person name="Baldrian P."/>
            <person name="Stursova M."/>
            <person name="Weitz H."/>
            <person name="Taylor A."/>
            <person name="Grigoriev I.V."/>
            <person name="Nagy L.G."/>
            <person name="Martin F."/>
            <person name="Kauserud H."/>
        </authorList>
    </citation>
    <scope>NUCLEOTIDE SEQUENCE</scope>
    <source>
        <strain evidence="3">9144</strain>
    </source>
</reference>
<evidence type="ECO:0000259" key="2">
    <source>
        <dbReference type="PROSITE" id="PS50181"/>
    </source>
</evidence>
<organism evidence="3 4">
    <name type="scientific">Mycena pura</name>
    <dbReference type="NCBI Taxonomy" id="153505"/>
    <lineage>
        <taxon>Eukaryota</taxon>
        <taxon>Fungi</taxon>
        <taxon>Dikarya</taxon>
        <taxon>Basidiomycota</taxon>
        <taxon>Agaricomycotina</taxon>
        <taxon>Agaricomycetes</taxon>
        <taxon>Agaricomycetidae</taxon>
        <taxon>Agaricales</taxon>
        <taxon>Marasmiineae</taxon>
        <taxon>Mycenaceae</taxon>
        <taxon>Mycena</taxon>
    </lineage>
</organism>
<sequence>MRARTNGRYVEGDAGRTAARARESERLRPVGCRAQVAIEISTVTNKDQQGRKSVGGKGLARAESDGEEDCRDGEGVCRQGRRGGVRVKESGRVQILNNPYVASPSLSMGQYWNLLNLDKRETHGLGKLGEGLQFMALGAVLDPLWRTLEFPDCDSIVRRYGPGELLLPKTKNHGAIYFAKTAPCSPDAITLLNLPVEIIHEIYECIDEFEHLFSLSITCQVLWEIGRGKLYRRAMSYAASYCWAGDRIVVKGDDLQKDDIPETLSILAWERREIFVAEHKEREELSDDEDEEEQEYYIHSRKDLCKYNPPSPPSLCILRNLSQRQYVREAALLDLQDNYKGTHMHAEMDRIALGEVVLCRTCLSSSATFALRYEGDIHRGVWAGDRFDIVSAKWLKELKKGNVAGDWTDVSNEALKEVEDIWVALYDSD</sequence>
<gene>
    <name evidence="3" type="ORF">GGX14DRAFT_644954</name>
</gene>
<name>A0AAD6V837_9AGAR</name>
<proteinExistence type="predicted"/>
<accession>A0AAD6V837</accession>
<evidence type="ECO:0000313" key="3">
    <source>
        <dbReference type="EMBL" id="KAJ7205180.1"/>
    </source>
</evidence>